<protein>
    <submittedName>
        <fullName evidence="7">Cystatin-B</fullName>
    </submittedName>
</protein>
<name>K1PZP9_MAGGI</name>
<accession>K1PZP9</accession>
<dbReference type="Gene3D" id="3.10.450.10">
    <property type="match status" value="1"/>
</dbReference>
<dbReference type="GO" id="GO:0004869">
    <property type="term" value="F:cysteine-type endopeptidase inhibitor activity"/>
    <property type="evidence" value="ECO:0007669"/>
    <property type="project" value="UniProtKB-KW"/>
</dbReference>
<dbReference type="EMBL" id="JH817208">
    <property type="protein sequence ID" value="EKC27128.1"/>
    <property type="molecule type" value="Genomic_DNA"/>
</dbReference>
<reference evidence="7" key="1">
    <citation type="journal article" date="2012" name="Nature">
        <title>The oyster genome reveals stress adaptation and complexity of shell formation.</title>
        <authorList>
            <person name="Zhang G."/>
            <person name="Fang X."/>
            <person name="Guo X."/>
            <person name="Li L."/>
            <person name="Luo R."/>
            <person name="Xu F."/>
            <person name="Yang P."/>
            <person name="Zhang L."/>
            <person name="Wang X."/>
            <person name="Qi H."/>
            <person name="Xiong Z."/>
            <person name="Que H."/>
            <person name="Xie Y."/>
            <person name="Holland P.W."/>
            <person name="Paps J."/>
            <person name="Zhu Y."/>
            <person name="Wu F."/>
            <person name="Chen Y."/>
            <person name="Wang J."/>
            <person name="Peng C."/>
            <person name="Meng J."/>
            <person name="Yang L."/>
            <person name="Liu J."/>
            <person name="Wen B."/>
            <person name="Zhang N."/>
            <person name="Huang Z."/>
            <person name="Zhu Q."/>
            <person name="Feng Y."/>
            <person name="Mount A."/>
            <person name="Hedgecock D."/>
            <person name="Xu Z."/>
            <person name="Liu Y."/>
            <person name="Domazet-Loso T."/>
            <person name="Du Y."/>
            <person name="Sun X."/>
            <person name="Zhang S."/>
            <person name="Liu B."/>
            <person name="Cheng P."/>
            <person name="Jiang X."/>
            <person name="Li J."/>
            <person name="Fan D."/>
            <person name="Wang W."/>
            <person name="Fu W."/>
            <person name="Wang T."/>
            <person name="Wang B."/>
            <person name="Zhang J."/>
            <person name="Peng Z."/>
            <person name="Li Y."/>
            <person name="Li N."/>
            <person name="Wang J."/>
            <person name="Chen M."/>
            <person name="He Y."/>
            <person name="Tan F."/>
            <person name="Song X."/>
            <person name="Zheng Q."/>
            <person name="Huang R."/>
            <person name="Yang H."/>
            <person name="Du X."/>
            <person name="Chen L."/>
            <person name="Yang M."/>
            <person name="Gaffney P.M."/>
            <person name="Wang S."/>
            <person name="Luo L."/>
            <person name="She Z."/>
            <person name="Ming Y."/>
            <person name="Huang W."/>
            <person name="Zhang S."/>
            <person name="Huang B."/>
            <person name="Zhang Y."/>
            <person name="Qu T."/>
            <person name="Ni P."/>
            <person name="Miao G."/>
            <person name="Wang J."/>
            <person name="Wang Q."/>
            <person name="Steinberg C.E."/>
            <person name="Wang H."/>
            <person name="Li N."/>
            <person name="Qian L."/>
            <person name="Zhang G."/>
            <person name="Li Y."/>
            <person name="Yang H."/>
            <person name="Liu X."/>
            <person name="Wang J."/>
            <person name="Yin Y."/>
            <person name="Wang J."/>
        </authorList>
    </citation>
    <scope>NUCLEOTIDE SEQUENCE [LARGE SCALE GENOMIC DNA]</scope>
    <source>
        <strain evidence="7">05x7-T-G4-1.051#20</strain>
    </source>
</reference>
<dbReference type="InParanoid" id="K1PZP9"/>
<dbReference type="InterPro" id="IPR001713">
    <property type="entry name" value="Prot_inh_stefin"/>
</dbReference>
<evidence type="ECO:0000256" key="5">
    <source>
        <dbReference type="ARBA" id="ARBA00022704"/>
    </source>
</evidence>
<dbReference type="InterPro" id="IPR046350">
    <property type="entry name" value="Cystatin_sf"/>
</dbReference>
<evidence type="ECO:0000256" key="1">
    <source>
        <dbReference type="ARBA" id="ARBA00004496"/>
    </source>
</evidence>
<evidence type="ECO:0000259" key="6">
    <source>
        <dbReference type="Pfam" id="PF00031"/>
    </source>
</evidence>
<comment type="similarity">
    <text evidence="2">Belongs to the cystatin family.</text>
</comment>
<dbReference type="Pfam" id="PF00031">
    <property type="entry name" value="Cystatin"/>
    <property type="match status" value="1"/>
</dbReference>
<dbReference type="InterPro" id="IPR000010">
    <property type="entry name" value="Cystatin_dom"/>
</dbReference>
<dbReference type="InterPro" id="IPR018073">
    <property type="entry name" value="Prot_inh_cystat_CS"/>
</dbReference>
<keyword evidence="5" id="KW-0789">Thiol protease inhibitor</keyword>
<dbReference type="PANTHER" id="PTHR11414">
    <property type="entry name" value="CYSTATIN FAMILY MEMBER"/>
    <property type="match status" value="1"/>
</dbReference>
<dbReference type="PROSITE" id="PS00287">
    <property type="entry name" value="CYSTATIN"/>
    <property type="match status" value="1"/>
</dbReference>
<proteinExistence type="inferred from homology"/>
<dbReference type="AlphaFoldDB" id="K1PZP9"/>
<dbReference type="HOGENOM" id="CLU_150234_2_0_1"/>
<dbReference type="GO" id="GO:0005829">
    <property type="term" value="C:cytosol"/>
    <property type="evidence" value="ECO:0007669"/>
    <property type="project" value="TreeGrafter"/>
</dbReference>
<gene>
    <name evidence="7" type="ORF">CGI_10013261</name>
</gene>
<dbReference type="PANTHER" id="PTHR11414:SF21">
    <property type="entry name" value="CYSTATIN 14A, TANDEM DUPLICATE 1-RELATED"/>
    <property type="match status" value="1"/>
</dbReference>
<sequence length="136" mass="15140">MITGPIIFQGPYIRIYLRFKFVDTMSPGTIMGLKKQEPIRCGGLSGAKKADCETQAVIEEVRGDVENKLEKKLDSYDAVSYKTQIVAGTNYFVKVNAGDEYIHLRIFAPLPCSGNPKELAALQRGKAAEDEITYFE</sequence>
<keyword evidence="4" id="KW-0646">Protease inhibitor</keyword>
<evidence type="ECO:0000256" key="4">
    <source>
        <dbReference type="ARBA" id="ARBA00022690"/>
    </source>
</evidence>
<evidence type="ECO:0000256" key="3">
    <source>
        <dbReference type="ARBA" id="ARBA00022490"/>
    </source>
</evidence>
<dbReference type="SUPFAM" id="SSF54403">
    <property type="entry name" value="Cystatin/monellin"/>
    <property type="match status" value="1"/>
</dbReference>
<dbReference type="FunFam" id="3.10.450.10:FF:000001">
    <property type="entry name" value="Cystatin-A"/>
    <property type="match status" value="1"/>
</dbReference>
<evidence type="ECO:0000313" key="7">
    <source>
        <dbReference type="EMBL" id="EKC27128.1"/>
    </source>
</evidence>
<comment type="subcellular location">
    <subcellularLocation>
        <location evidence="1">Cytoplasm</location>
    </subcellularLocation>
</comment>
<organism evidence="7">
    <name type="scientific">Magallana gigas</name>
    <name type="common">Pacific oyster</name>
    <name type="synonym">Crassostrea gigas</name>
    <dbReference type="NCBI Taxonomy" id="29159"/>
    <lineage>
        <taxon>Eukaryota</taxon>
        <taxon>Metazoa</taxon>
        <taxon>Spiralia</taxon>
        <taxon>Lophotrochozoa</taxon>
        <taxon>Mollusca</taxon>
        <taxon>Bivalvia</taxon>
        <taxon>Autobranchia</taxon>
        <taxon>Pteriomorphia</taxon>
        <taxon>Ostreida</taxon>
        <taxon>Ostreoidea</taxon>
        <taxon>Ostreidae</taxon>
        <taxon>Magallana</taxon>
    </lineage>
</organism>
<evidence type="ECO:0000256" key="2">
    <source>
        <dbReference type="ARBA" id="ARBA00009403"/>
    </source>
</evidence>
<feature type="domain" description="Cystatin" evidence="6">
    <location>
        <begin position="42"/>
        <end position="112"/>
    </location>
</feature>
<keyword evidence="3" id="KW-0963">Cytoplasm</keyword>
<dbReference type="PRINTS" id="PR00295">
    <property type="entry name" value="STEFINA"/>
</dbReference>